<feature type="chain" id="PRO_5020422872" evidence="6">
    <location>
        <begin position="20"/>
        <end position="623"/>
    </location>
</feature>
<keyword evidence="3 6" id="KW-0732">Signal</keyword>
<evidence type="ECO:0000256" key="4">
    <source>
        <dbReference type="ARBA" id="ARBA00023136"/>
    </source>
</evidence>
<evidence type="ECO:0000256" key="5">
    <source>
        <dbReference type="ARBA" id="ARBA00023237"/>
    </source>
</evidence>
<protein>
    <submittedName>
        <fullName evidence="9">RagB/SusD family nutrient uptake outer membrane protein</fullName>
    </submittedName>
</protein>
<dbReference type="Pfam" id="PF07980">
    <property type="entry name" value="SusD_RagB"/>
    <property type="match status" value="1"/>
</dbReference>
<evidence type="ECO:0000313" key="9">
    <source>
        <dbReference type="EMBL" id="QCD41835.1"/>
    </source>
</evidence>
<evidence type="ECO:0000313" key="10">
    <source>
        <dbReference type="Proteomes" id="UP000297149"/>
    </source>
</evidence>
<keyword evidence="4" id="KW-0472">Membrane</keyword>
<feature type="domain" description="SusD-like N-terminal" evidence="8">
    <location>
        <begin position="104"/>
        <end position="198"/>
    </location>
</feature>
<dbReference type="RefSeq" id="WP_136414692.1">
    <property type="nucleotide sequence ID" value="NZ_CP039396.1"/>
</dbReference>
<dbReference type="InterPro" id="IPR012944">
    <property type="entry name" value="SusD_RagB_dom"/>
</dbReference>
<dbReference type="AlphaFoldDB" id="A0A4P7W362"/>
<keyword evidence="10" id="KW-1185">Reference proteome</keyword>
<comment type="subcellular location">
    <subcellularLocation>
        <location evidence="1">Cell outer membrane</location>
    </subcellularLocation>
</comment>
<dbReference type="Proteomes" id="UP000297149">
    <property type="component" value="Chromosome"/>
</dbReference>
<evidence type="ECO:0000256" key="2">
    <source>
        <dbReference type="ARBA" id="ARBA00006275"/>
    </source>
</evidence>
<gene>
    <name evidence="9" type="ORF">E7747_05775</name>
</gene>
<organism evidence="9 10">
    <name type="scientific">Duncaniella dubosii</name>
    <dbReference type="NCBI Taxonomy" id="2518971"/>
    <lineage>
        <taxon>Bacteria</taxon>
        <taxon>Pseudomonadati</taxon>
        <taxon>Bacteroidota</taxon>
        <taxon>Bacteroidia</taxon>
        <taxon>Bacteroidales</taxon>
        <taxon>Muribaculaceae</taxon>
        <taxon>Duncaniella</taxon>
    </lineage>
</organism>
<evidence type="ECO:0000259" key="7">
    <source>
        <dbReference type="Pfam" id="PF07980"/>
    </source>
</evidence>
<reference evidence="10" key="1">
    <citation type="submission" date="2019-02" db="EMBL/GenBank/DDBJ databases">
        <title>Isolation and identification of novel species under the genus Muribaculum.</title>
        <authorList>
            <person name="Miyake S."/>
            <person name="Ding Y."/>
            <person name="Low A."/>
            <person name="Soh M."/>
            <person name="Seedorf H."/>
        </authorList>
    </citation>
    <scope>NUCLEOTIDE SEQUENCE [LARGE SCALE GENOMIC DNA]</scope>
    <source>
        <strain evidence="10">H5</strain>
    </source>
</reference>
<accession>A0A4P7W362</accession>
<dbReference type="InterPro" id="IPR011990">
    <property type="entry name" value="TPR-like_helical_dom_sf"/>
</dbReference>
<dbReference type="Gene3D" id="1.25.40.390">
    <property type="match status" value="1"/>
</dbReference>
<dbReference type="Pfam" id="PF14322">
    <property type="entry name" value="SusD-like_3"/>
    <property type="match status" value="1"/>
</dbReference>
<dbReference type="KEGG" id="ddb:E7747_05775"/>
<name>A0A4P7W362_9BACT</name>
<dbReference type="InterPro" id="IPR033985">
    <property type="entry name" value="SusD-like_N"/>
</dbReference>
<keyword evidence="5" id="KW-0998">Cell outer membrane</keyword>
<feature type="signal peptide" evidence="6">
    <location>
        <begin position="1"/>
        <end position="19"/>
    </location>
</feature>
<dbReference type="GO" id="GO:0009279">
    <property type="term" value="C:cell outer membrane"/>
    <property type="evidence" value="ECO:0007669"/>
    <property type="project" value="UniProtKB-SubCell"/>
</dbReference>
<proteinExistence type="inferred from homology"/>
<dbReference type="EMBL" id="CP039396">
    <property type="protein sequence ID" value="QCD41835.1"/>
    <property type="molecule type" value="Genomic_DNA"/>
</dbReference>
<dbReference type="SUPFAM" id="SSF48452">
    <property type="entry name" value="TPR-like"/>
    <property type="match status" value="1"/>
</dbReference>
<dbReference type="PROSITE" id="PS51257">
    <property type="entry name" value="PROKAR_LIPOPROTEIN"/>
    <property type="match status" value="1"/>
</dbReference>
<comment type="similarity">
    <text evidence="2">Belongs to the SusD family.</text>
</comment>
<feature type="domain" description="RagB/SusD" evidence="7">
    <location>
        <begin position="329"/>
        <end position="623"/>
    </location>
</feature>
<evidence type="ECO:0000256" key="1">
    <source>
        <dbReference type="ARBA" id="ARBA00004442"/>
    </source>
</evidence>
<sequence length="623" mass="70002">MKHYIRTFLPFAALAVALASCTEINDYPDGSIKFEDIFQSEIQTAGWLNNCYLPMTSASFGSAYGANRSFLDAATDNAHDVDDVEGGPISQWNNGLATISNNPLTALDKWEKYYEGIANCNILIHNIDNAYILEEGNRLRYRAEAFGLRAYYYLQLAKIYGGVPLILDQKDDSEYDYSKVRPASFSDVVRQIISDCREVLACDYVDWRSGSSDSDLMRINKAIASAIMSEAALYAASPLNNDGSISWADASEICKTSLDDCVRNGYALFTTAPSTSNNENLISNCAYDLLFQRKPDVNGTNDKETILGISQCNVWQYNTAPILSGHIRAGSCPSQELIDSYETIDGKLPILGYSDTDHLQPIINPEATLYDEADPYANRDPRLKSTVYYNGAHVHLLDNRPQPTIYTGEGSKYNASMTNILYTRTGYYLHKYFNITSSRTAQMDGYYRVYRLAELYLNYAEAANEASLAETAPNEAVDAVNTVRVRVGMPRLAYGMTKDEFRTRVRNERRVELAFEDHRFFDVRRWMLLAETGTVTGMRPVGETITKLAFNSNNDLDFDRDENGNFIPDPENGIEYRTCTGYQRYVVNHRTATTEKFLRCPVPGKEATALQSATGQKFQNPGW</sequence>
<evidence type="ECO:0000259" key="8">
    <source>
        <dbReference type="Pfam" id="PF14322"/>
    </source>
</evidence>
<evidence type="ECO:0000256" key="6">
    <source>
        <dbReference type="SAM" id="SignalP"/>
    </source>
</evidence>
<evidence type="ECO:0000256" key="3">
    <source>
        <dbReference type="ARBA" id="ARBA00022729"/>
    </source>
</evidence>